<evidence type="ECO:0000256" key="2">
    <source>
        <dbReference type="ARBA" id="ARBA00022723"/>
    </source>
</evidence>
<accession>A0A8K0KPD2</accession>
<reference evidence="9" key="1">
    <citation type="submission" date="2013-04" db="EMBL/GenBank/DDBJ databases">
        <authorList>
            <person name="Qu J."/>
            <person name="Murali S.C."/>
            <person name="Bandaranaike D."/>
            <person name="Bellair M."/>
            <person name="Blankenburg K."/>
            <person name="Chao H."/>
            <person name="Dinh H."/>
            <person name="Doddapaneni H."/>
            <person name="Downs B."/>
            <person name="Dugan-Rocha S."/>
            <person name="Elkadiri S."/>
            <person name="Gnanaolivu R.D."/>
            <person name="Hernandez B."/>
            <person name="Javaid M."/>
            <person name="Jayaseelan J.C."/>
            <person name="Lee S."/>
            <person name="Li M."/>
            <person name="Ming W."/>
            <person name="Munidasa M."/>
            <person name="Muniz J."/>
            <person name="Nguyen L."/>
            <person name="Ongeri F."/>
            <person name="Osuji N."/>
            <person name="Pu L.-L."/>
            <person name="Puazo M."/>
            <person name="Qu C."/>
            <person name="Quiroz J."/>
            <person name="Raj R."/>
            <person name="Weissenberger G."/>
            <person name="Xin Y."/>
            <person name="Zou X."/>
            <person name="Han Y."/>
            <person name="Richards S."/>
            <person name="Worley K."/>
            <person name="Muzny D."/>
            <person name="Gibbs R."/>
        </authorList>
    </citation>
    <scope>NUCLEOTIDE SEQUENCE</scope>
    <source>
        <strain evidence="9">Sampled in the wild</strain>
    </source>
</reference>
<reference evidence="9" key="2">
    <citation type="submission" date="2017-10" db="EMBL/GenBank/DDBJ databases">
        <title>Ladona fulva Genome sequencing and assembly.</title>
        <authorList>
            <person name="Murali S."/>
            <person name="Richards S."/>
            <person name="Bandaranaike D."/>
            <person name="Bellair M."/>
            <person name="Blankenburg K."/>
            <person name="Chao H."/>
            <person name="Dinh H."/>
            <person name="Doddapaneni H."/>
            <person name="Dugan-Rocha S."/>
            <person name="Elkadiri S."/>
            <person name="Gnanaolivu R."/>
            <person name="Hernandez B."/>
            <person name="Skinner E."/>
            <person name="Javaid M."/>
            <person name="Lee S."/>
            <person name="Li M."/>
            <person name="Ming W."/>
            <person name="Munidasa M."/>
            <person name="Muniz J."/>
            <person name="Nguyen L."/>
            <person name="Hughes D."/>
            <person name="Osuji N."/>
            <person name="Pu L.-L."/>
            <person name="Puazo M."/>
            <person name="Qu C."/>
            <person name="Quiroz J."/>
            <person name="Raj R."/>
            <person name="Weissenberger G."/>
            <person name="Xin Y."/>
            <person name="Zou X."/>
            <person name="Han Y."/>
            <person name="Worley K."/>
            <person name="Muzny D."/>
            <person name="Gibbs R."/>
        </authorList>
    </citation>
    <scope>NUCLEOTIDE SEQUENCE</scope>
    <source>
        <strain evidence="9">Sampled in the wild</strain>
    </source>
</reference>
<evidence type="ECO:0000256" key="6">
    <source>
        <dbReference type="ARBA" id="ARBA00023242"/>
    </source>
</evidence>
<feature type="domain" description="C2H2-type" evidence="8">
    <location>
        <begin position="265"/>
        <end position="292"/>
    </location>
</feature>
<keyword evidence="5" id="KW-0862">Zinc</keyword>
<comment type="caution">
    <text evidence="9">The sequence shown here is derived from an EMBL/GenBank/DDBJ whole genome shotgun (WGS) entry which is preliminary data.</text>
</comment>
<dbReference type="EMBL" id="KZ309485">
    <property type="protein sequence ID" value="KAG8239019.1"/>
    <property type="molecule type" value="Genomic_DNA"/>
</dbReference>
<feature type="domain" description="C2H2-type" evidence="8">
    <location>
        <begin position="293"/>
        <end position="321"/>
    </location>
</feature>
<dbReference type="PROSITE" id="PS50157">
    <property type="entry name" value="ZINC_FINGER_C2H2_2"/>
    <property type="match status" value="8"/>
</dbReference>
<dbReference type="GO" id="GO:0005634">
    <property type="term" value="C:nucleus"/>
    <property type="evidence" value="ECO:0007669"/>
    <property type="project" value="UniProtKB-SubCell"/>
</dbReference>
<dbReference type="SUPFAM" id="SSF57667">
    <property type="entry name" value="beta-beta-alpha zinc fingers"/>
    <property type="match status" value="4"/>
</dbReference>
<feature type="domain" description="C2H2-type" evidence="8">
    <location>
        <begin position="210"/>
        <end position="237"/>
    </location>
</feature>
<evidence type="ECO:0000256" key="5">
    <source>
        <dbReference type="ARBA" id="ARBA00022833"/>
    </source>
</evidence>
<keyword evidence="4 7" id="KW-0863">Zinc-finger</keyword>
<feature type="domain" description="C2H2-type" evidence="8">
    <location>
        <begin position="322"/>
        <end position="349"/>
    </location>
</feature>
<dbReference type="Gene3D" id="3.30.160.60">
    <property type="entry name" value="Classic Zinc Finger"/>
    <property type="match status" value="6"/>
</dbReference>
<dbReference type="InterPro" id="IPR013087">
    <property type="entry name" value="Znf_C2H2_type"/>
</dbReference>
<keyword evidence="2" id="KW-0479">Metal-binding</keyword>
<sequence>MRYYFYLQIECAGNHNSIIGRAATLDIRKIFSEDYKIMEKKELMGFERNSVALATACGAKSSSGIHDDGIIPELKQEHPFASNLHQCVLCRGVFWSEEDLMEHETMFHDGYVSDCFRCGKCHRVFKSAKNLERHVEKYSFGCKSKVGAIYKGEFDKSACVTSSAPPESPKTSEAVNKDAKFCCDECDSCFRSGKALKTHLKETHSAMCACICPLCNRGFASRLDLEFHKHVHPKEHSCKICQKEFLTVRNLKKHLLYCQGKTPFHKCQICGKEIFQKCNLRLHLLTHSLVKKFECQICHKKYRLRFHLYVHIRTIHLKWKPHECGFCHKSFSYRGRLISHLTSHSDERPFQCSICGKSFKTKNVIRTHERRVHKFAKHQKVSIIVEEQVLRGEEIRLSN</sequence>
<proteinExistence type="predicted"/>
<dbReference type="FunFam" id="3.30.160.60:FF:000145">
    <property type="entry name" value="Zinc finger protein 574"/>
    <property type="match status" value="1"/>
</dbReference>
<evidence type="ECO:0000256" key="7">
    <source>
        <dbReference type="PROSITE-ProRule" id="PRU00042"/>
    </source>
</evidence>
<dbReference type="GO" id="GO:0000981">
    <property type="term" value="F:DNA-binding transcription factor activity, RNA polymerase II-specific"/>
    <property type="evidence" value="ECO:0007669"/>
    <property type="project" value="TreeGrafter"/>
</dbReference>
<evidence type="ECO:0000256" key="1">
    <source>
        <dbReference type="ARBA" id="ARBA00004123"/>
    </source>
</evidence>
<dbReference type="Pfam" id="PF13912">
    <property type="entry name" value="zf-C2H2_6"/>
    <property type="match status" value="1"/>
</dbReference>
<evidence type="ECO:0000313" key="10">
    <source>
        <dbReference type="Proteomes" id="UP000792457"/>
    </source>
</evidence>
<dbReference type="Pfam" id="PF00096">
    <property type="entry name" value="zf-C2H2"/>
    <property type="match status" value="2"/>
</dbReference>
<protein>
    <recommendedName>
        <fullName evidence="8">C2H2-type domain-containing protein</fullName>
    </recommendedName>
</protein>
<keyword evidence="10" id="KW-1185">Reference proteome</keyword>
<keyword evidence="6" id="KW-0539">Nucleus</keyword>
<dbReference type="AlphaFoldDB" id="A0A8K0KPD2"/>
<name>A0A8K0KPD2_LADFU</name>
<dbReference type="PANTHER" id="PTHR24394">
    <property type="entry name" value="ZINC FINGER PROTEIN"/>
    <property type="match status" value="1"/>
</dbReference>
<dbReference type="SMART" id="SM00355">
    <property type="entry name" value="ZnF_C2H2"/>
    <property type="match status" value="9"/>
</dbReference>
<feature type="domain" description="C2H2-type" evidence="8">
    <location>
        <begin position="350"/>
        <end position="378"/>
    </location>
</feature>
<evidence type="ECO:0000256" key="3">
    <source>
        <dbReference type="ARBA" id="ARBA00022737"/>
    </source>
</evidence>
<evidence type="ECO:0000259" key="8">
    <source>
        <dbReference type="PROSITE" id="PS50157"/>
    </source>
</evidence>
<dbReference type="GO" id="GO:0008270">
    <property type="term" value="F:zinc ion binding"/>
    <property type="evidence" value="ECO:0007669"/>
    <property type="project" value="UniProtKB-KW"/>
</dbReference>
<dbReference type="Proteomes" id="UP000792457">
    <property type="component" value="Unassembled WGS sequence"/>
</dbReference>
<dbReference type="PROSITE" id="PS00028">
    <property type="entry name" value="ZINC_FINGER_C2H2_1"/>
    <property type="match status" value="6"/>
</dbReference>
<feature type="domain" description="C2H2-type" evidence="8">
    <location>
        <begin position="116"/>
        <end position="144"/>
    </location>
</feature>
<gene>
    <name evidence="9" type="ORF">J437_LFUL018782</name>
</gene>
<dbReference type="PANTHER" id="PTHR24394:SF29">
    <property type="entry name" value="MYONEURIN"/>
    <property type="match status" value="1"/>
</dbReference>
<feature type="domain" description="C2H2-type" evidence="8">
    <location>
        <begin position="181"/>
        <end position="205"/>
    </location>
</feature>
<comment type="subcellular location">
    <subcellularLocation>
        <location evidence="1">Nucleus</location>
    </subcellularLocation>
</comment>
<dbReference type="InterPro" id="IPR036236">
    <property type="entry name" value="Znf_C2H2_sf"/>
</dbReference>
<keyword evidence="3" id="KW-0677">Repeat</keyword>
<evidence type="ECO:0000313" key="9">
    <source>
        <dbReference type="EMBL" id="KAG8239019.1"/>
    </source>
</evidence>
<organism evidence="9 10">
    <name type="scientific">Ladona fulva</name>
    <name type="common">Scarce chaser dragonfly</name>
    <name type="synonym">Libellula fulva</name>
    <dbReference type="NCBI Taxonomy" id="123851"/>
    <lineage>
        <taxon>Eukaryota</taxon>
        <taxon>Metazoa</taxon>
        <taxon>Ecdysozoa</taxon>
        <taxon>Arthropoda</taxon>
        <taxon>Hexapoda</taxon>
        <taxon>Insecta</taxon>
        <taxon>Pterygota</taxon>
        <taxon>Palaeoptera</taxon>
        <taxon>Odonata</taxon>
        <taxon>Epiprocta</taxon>
        <taxon>Anisoptera</taxon>
        <taxon>Libelluloidea</taxon>
        <taxon>Libellulidae</taxon>
        <taxon>Ladona</taxon>
    </lineage>
</organism>
<feature type="domain" description="C2H2-type" evidence="8">
    <location>
        <begin position="236"/>
        <end position="263"/>
    </location>
</feature>
<dbReference type="OrthoDB" id="6077919at2759"/>
<evidence type="ECO:0000256" key="4">
    <source>
        <dbReference type="ARBA" id="ARBA00022771"/>
    </source>
</evidence>
<dbReference type="Pfam" id="PF13894">
    <property type="entry name" value="zf-C2H2_4"/>
    <property type="match status" value="1"/>
</dbReference>